<dbReference type="SUPFAM" id="SSF88946">
    <property type="entry name" value="Sigma2 domain of RNA polymerase sigma factors"/>
    <property type="match status" value="1"/>
</dbReference>
<protein>
    <submittedName>
        <fullName evidence="1">RNA polymerase sigma factor</fullName>
    </submittedName>
</protein>
<proteinExistence type="predicted"/>
<dbReference type="RefSeq" id="WP_068399800.1">
    <property type="nucleotide sequence ID" value="NZ_CP014504.1"/>
</dbReference>
<dbReference type="EMBL" id="CP014504">
    <property type="protein sequence ID" value="AMP98837.1"/>
    <property type="molecule type" value="Genomic_DNA"/>
</dbReference>
<dbReference type="InterPro" id="IPR013325">
    <property type="entry name" value="RNA_pol_sigma_r2"/>
</dbReference>
<gene>
    <name evidence="1" type="ORF">AY601_1930</name>
</gene>
<name>A0A127VC96_9SPHI</name>
<dbReference type="Proteomes" id="UP000071561">
    <property type="component" value="Chromosome"/>
</dbReference>
<dbReference type="AlphaFoldDB" id="A0A127VC96"/>
<sequence length="118" mass="14097">MESEKTVYSYFSDTMLLKHLKKGDRLAFTEIFERYWKKVYNESYKRIQNPTLAESITEIVFVGLWEEKENKKKQKLLPYLLTSLRSHVLQLYREGKAVPRVERKSNYSMLTCIHTGIN</sequence>
<organism evidence="1 2">
    <name type="scientific">Pedobacter cryoconitis</name>
    <dbReference type="NCBI Taxonomy" id="188932"/>
    <lineage>
        <taxon>Bacteria</taxon>
        <taxon>Pseudomonadati</taxon>
        <taxon>Bacteroidota</taxon>
        <taxon>Sphingobacteriia</taxon>
        <taxon>Sphingobacteriales</taxon>
        <taxon>Sphingobacteriaceae</taxon>
        <taxon>Pedobacter</taxon>
    </lineage>
</organism>
<dbReference type="OrthoDB" id="769860at2"/>
<dbReference type="KEGG" id="pcm:AY601_1930"/>
<dbReference type="GO" id="GO:0006352">
    <property type="term" value="P:DNA-templated transcription initiation"/>
    <property type="evidence" value="ECO:0007669"/>
    <property type="project" value="InterPro"/>
</dbReference>
<dbReference type="GO" id="GO:0003700">
    <property type="term" value="F:DNA-binding transcription factor activity"/>
    <property type="evidence" value="ECO:0007669"/>
    <property type="project" value="InterPro"/>
</dbReference>
<dbReference type="PATRIC" id="fig|188932.3.peg.2019"/>
<evidence type="ECO:0000313" key="2">
    <source>
        <dbReference type="Proteomes" id="UP000071561"/>
    </source>
</evidence>
<evidence type="ECO:0000313" key="1">
    <source>
        <dbReference type="EMBL" id="AMP98837.1"/>
    </source>
</evidence>
<reference evidence="1 2" key="1">
    <citation type="submission" date="2016-03" db="EMBL/GenBank/DDBJ databases">
        <title>Complete genome sequence of Pedobacter cryoconitis PAMC 27485.</title>
        <authorList>
            <person name="Lee J."/>
            <person name="Kim O.-S."/>
        </authorList>
    </citation>
    <scope>NUCLEOTIDE SEQUENCE [LARGE SCALE GENOMIC DNA]</scope>
    <source>
        <strain evidence="1 2">PAMC 27485</strain>
    </source>
</reference>
<keyword evidence="2" id="KW-1185">Reference proteome</keyword>
<accession>A0A127VC96</accession>
<dbReference type="Gene3D" id="1.10.1740.10">
    <property type="match status" value="1"/>
</dbReference>